<dbReference type="OrthoDB" id="4608673at2"/>
<dbReference type="Proteomes" id="UP000266327">
    <property type="component" value="Unassembled WGS sequence"/>
</dbReference>
<gene>
    <name evidence="2" type="ORF">D3878_02805</name>
</gene>
<evidence type="ECO:0000313" key="3">
    <source>
        <dbReference type="Proteomes" id="UP000266327"/>
    </source>
</evidence>
<dbReference type="SUPFAM" id="SSF52096">
    <property type="entry name" value="ClpP/crotonase"/>
    <property type="match status" value="1"/>
</dbReference>
<dbReference type="Pfam" id="PF00378">
    <property type="entry name" value="ECH_1"/>
    <property type="match status" value="1"/>
</dbReference>
<dbReference type="Gene3D" id="3.90.226.10">
    <property type="entry name" value="2-enoyl-CoA Hydratase, Chain A, domain 1"/>
    <property type="match status" value="1"/>
</dbReference>
<organism evidence="2 3">
    <name type="scientific">Noviherbaspirillum sedimenti</name>
    <dbReference type="NCBI Taxonomy" id="2320865"/>
    <lineage>
        <taxon>Bacteria</taxon>
        <taxon>Pseudomonadati</taxon>
        <taxon>Pseudomonadota</taxon>
        <taxon>Betaproteobacteria</taxon>
        <taxon>Burkholderiales</taxon>
        <taxon>Oxalobacteraceae</taxon>
        <taxon>Noviherbaspirillum</taxon>
    </lineage>
</organism>
<dbReference type="GO" id="GO:0016853">
    <property type="term" value="F:isomerase activity"/>
    <property type="evidence" value="ECO:0007669"/>
    <property type="project" value="UniProtKB-KW"/>
</dbReference>
<proteinExistence type="inferred from homology"/>
<dbReference type="PANTHER" id="PTHR43149:SF1">
    <property type="entry name" value="DELTA(3,5)-DELTA(2,4)-DIENOYL-COA ISOMERASE, MITOCHONDRIAL"/>
    <property type="match status" value="1"/>
</dbReference>
<dbReference type="AlphaFoldDB" id="A0A3A3FWP7"/>
<sequence>MQMTSSTDLVSYHAGEDHVATITINRPEKMNALNAEMLAEIKRLWQVVRDDDKVHAVVLRASGEKAFSTGLDRVQGFKYPDNVWNKPDPGTSLDPKHHKVWKPVVCAVNGTCAGGAFYLVGGSDIVIASTDATFFDPHVDYGLVAALEPISMMQRMPLGEVLRISLLGLEERMSAERARQIGLVSEVVDPEKLHERAHELARRIAGKPSVSTQGTVRAIWEALDAGRTQALERGLSYTQIGNPIGLAIAENLMKTGKRLPFEVR</sequence>
<evidence type="ECO:0000256" key="1">
    <source>
        <dbReference type="ARBA" id="ARBA00005254"/>
    </source>
</evidence>
<evidence type="ECO:0000313" key="2">
    <source>
        <dbReference type="EMBL" id="RJG00643.1"/>
    </source>
</evidence>
<name>A0A3A3FWP7_9BURK</name>
<keyword evidence="2" id="KW-0413">Isomerase</keyword>
<protein>
    <submittedName>
        <fullName evidence="2">Enoyl-CoA hydratase/isomerase family protein</fullName>
    </submittedName>
</protein>
<dbReference type="InterPro" id="IPR001753">
    <property type="entry name" value="Enoyl-CoA_hydra/iso"/>
</dbReference>
<dbReference type="InterPro" id="IPR045002">
    <property type="entry name" value="Ech1-like"/>
</dbReference>
<comment type="caution">
    <text evidence="2">The sequence shown here is derived from an EMBL/GenBank/DDBJ whole genome shotgun (WGS) entry which is preliminary data.</text>
</comment>
<dbReference type="CDD" id="cd06558">
    <property type="entry name" value="crotonase-like"/>
    <property type="match status" value="1"/>
</dbReference>
<dbReference type="EMBL" id="QYUQ01000002">
    <property type="protein sequence ID" value="RJG00643.1"/>
    <property type="molecule type" value="Genomic_DNA"/>
</dbReference>
<dbReference type="PANTHER" id="PTHR43149">
    <property type="entry name" value="ENOYL-COA HYDRATASE"/>
    <property type="match status" value="1"/>
</dbReference>
<keyword evidence="3" id="KW-1185">Reference proteome</keyword>
<comment type="similarity">
    <text evidence="1">Belongs to the enoyl-CoA hydratase/isomerase family.</text>
</comment>
<accession>A0A3A3FWP7</accession>
<reference evidence="3" key="1">
    <citation type="submission" date="2018-09" db="EMBL/GenBank/DDBJ databases">
        <authorList>
            <person name="Zhu H."/>
        </authorList>
    </citation>
    <scope>NUCLEOTIDE SEQUENCE [LARGE SCALE GENOMIC DNA]</scope>
    <source>
        <strain evidence="3">K1S02-23</strain>
    </source>
</reference>
<dbReference type="InterPro" id="IPR029045">
    <property type="entry name" value="ClpP/crotonase-like_dom_sf"/>
</dbReference>